<evidence type="ECO:0000256" key="6">
    <source>
        <dbReference type="ARBA" id="ARBA00022824"/>
    </source>
</evidence>
<organism evidence="15 16">
    <name type="scientific">Caenorhabditis japonica</name>
    <dbReference type="NCBI Taxonomy" id="281687"/>
    <lineage>
        <taxon>Eukaryota</taxon>
        <taxon>Metazoa</taxon>
        <taxon>Ecdysozoa</taxon>
        <taxon>Nematoda</taxon>
        <taxon>Chromadorea</taxon>
        <taxon>Rhabditida</taxon>
        <taxon>Rhabditina</taxon>
        <taxon>Rhabditomorpha</taxon>
        <taxon>Rhabditoidea</taxon>
        <taxon>Rhabditidae</taxon>
        <taxon>Peloderinae</taxon>
        <taxon>Caenorhabditis</taxon>
    </lineage>
</organism>
<dbReference type="PANTHER" id="PTHR13046">
    <property type="entry name" value="PROTEASE U48 CAAX PRENYL PROTEASE RCE1"/>
    <property type="match status" value="1"/>
</dbReference>
<evidence type="ECO:0000256" key="3">
    <source>
        <dbReference type="ARBA" id="ARBA00022670"/>
    </source>
</evidence>
<keyword evidence="4 13" id="KW-0812">Transmembrane</keyword>
<dbReference type="AlphaFoldDB" id="A0A8R1HR48"/>
<dbReference type="InterPro" id="IPR039731">
    <property type="entry name" value="Rce1"/>
</dbReference>
<name>A0A8R1HR48_CAEJA</name>
<evidence type="ECO:0000256" key="12">
    <source>
        <dbReference type="ARBA" id="ARBA00049763"/>
    </source>
</evidence>
<dbReference type="EnsemblMetazoa" id="CJA04812.1">
    <property type="protein sequence ID" value="CJA04812.1"/>
    <property type="gene ID" value="WBGene00124016"/>
</dbReference>
<evidence type="ECO:0000313" key="15">
    <source>
        <dbReference type="EnsemblMetazoa" id="CJA04812.1"/>
    </source>
</evidence>
<dbReference type="Pfam" id="PF02517">
    <property type="entry name" value="Rce1-like"/>
    <property type="match status" value="1"/>
</dbReference>
<feature type="transmembrane region" description="Helical" evidence="13">
    <location>
        <begin position="45"/>
        <end position="61"/>
    </location>
</feature>
<dbReference type="Proteomes" id="UP000005237">
    <property type="component" value="Unassembled WGS sequence"/>
</dbReference>
<reference evidence="16" key="1">
    <citation type="submission" date="2010-08" db="EMBL/GenBank/DDBJ databases">
        <authorList>
            <consortium name="Caenorhabditis japonica Sequencing Consortium"/>
            <person name="Wilson R.K."/>
        </authorList>
    </citation>
    <scope>NUCLEOTIDE SEQUENCE [LARGE SCALE GENOMIC DNA]</scope>
    <source>
        <strain evidence="16">DF5081</strain>
    </source>
</reference>
<evidence type="ECO:0000256" key="2">
    <source>
        <dbReference type="ARBA" id="ARBA00006897"/>
    </source>
</evidence>
<evidence type="ECO:0000256" key="13">
    <source>
        <dbReference type="SAM" id="Phobius"/>
    </source>
</evidence>
<evidence type="ECO:0000256" key="10">
    <source>
        <dbReference type="ARBA" id="ARBA00047280"/>
    </source>
</evidence>
<dbReference type="OMA" id="CNIMGVP"/>
<dbReference type="EC" id="3.4.26.1" evidence="11"/>
<feature type="transmembrane region" description="Helical" evidence="13">
    <location>
        <begin position="6"/>
        <end position="25"/>
    </location>
</feature>
<evidence type="ECO:0000256" key="11">
    <source>
        <dbReference type="ARBA" id="ARBA00049729"/>
    </source>
</evidence>
<dbReference type="GO" id="GO:0071586">
    <property type="term" value="P:CAAX-box protein processing"/>
    <property type="evidence" value="ECO:0007669"/>
    <property type="project" value="InterPro"/>
</dbReference>
<accession>A0A8R1HR48</accession>
<feature type="transmembrane region" description="Helical" evidence="13">
    <location>
        <begin position="244"/>
        <end position="262"/>
    </location>
</feature>
<evidence type="ECO:0000259" key="14">
    <source>
        <dbReference type="Pfam" id="PF02517"/>
    </source>
</evidence>
<feature type="transmembrane region" description="Helical" evidence="13">
    <location>
        <begin position="81"/>
        <end position="99"/>
    </location>
</feature>
<evidence type="ECO:0000256" key="1">
    <source>
        <dbReference type="ARBA" id="ARBA00004477"/>
    </source>
</evidence>
<keyword evidence="8 13" id="KW-0472">Membrane</keyword>
<evidence type="ECO:0000256" key="5">
    <source>
        <dbReference type="ARBA" id="ARBA00022801"/>
    </source>
</evidence>
<keyword evidence="6" id="KW-0256">Endoplasmic reticulum</keyword>
<comment type="subcellular location">
    <subcellularLocation>
        <location evidence="1">Endoplasmic reticulum membrane</location>
        <topology evidence="1">Multi-pass membrane protein</topology>
    </subcellularLocation>
</comment>
<proteinExistence type="inferred from homology"/>
<comment type="similarity">
    <text evidence="2">Belongs to the peptidase U48 family.</text>
</comment>
<dbReference type="PANTHER" id="PTHR13046:SF0">
    <property type="entry name" value="CAAX PRENYL PROTEASE 2"/>
    <property type="match status" value="1"/>
</dbReference>
<dbReference type="InterPro" id="IPR003675">
    <property type="entry name" value="Rce1/LyrA-like_dom"/>
</dbReference>
<feature type="domain" description="CAAX prenyl protease 2/Lysostaphin resistance protein A-like" evidence="14">
    <location>
        <begin position="120"/>
        <end position="225"/>
    </location>
</feature>
<evidence type="ECO:0000256" key="4">
    <source>
        <dbReference type="ARBA" id="ARBA00022692"/>
    </source>
</evidence>
<keyword evidence="5" id="KW-0378">Hydrolase</keyword>
<keyword evidence="3" id="KW-0645">Protease</keyword>
<keyword evidence="7 13" id="KW-1133">Transmembrane helix</keyword>
<comment type="catalytic activity">
    <reaction evidence="10">
        <text>Hydrolyzes the peptide bond -P2-(S-farnesyl or geranylgeranyl)C-P1'-P2'-P3'-COOH where P1' and P2' are amino acids with aliphatic sidechains and P3' is any C-terminal residue.</text>
        <dbReference type="EC" id="3.4.26.1"/>
    </reaction>
</comment>
<evidence type="ECO:0000256" key="7">
    <source>
        <dbReference type="ARBA" id="ARBA00022989"/>
    </source>
</evidence>
<sequence>MGLSLSAGLVSACLPLSYVLLVQLFDRNGTDRNNPQSIQRRFQGAILSNLISIVVTAYYLKDFTHNPLSEMGIRWDSMSESIAYPFVLMNAFYLGQFVMQYIDKTLWHYADSYEWKTCWNSWVWRRDIIVGPITEEIVFRCCSSTLMARVLGDQLTMFLNPIPFAASHFHHIWDDQRKGHSLAHSILQRGFQFCYTYVFGVFATYLQLTTRHALVPIIAHSICNAQGLPLWLEIGNYPKRRDRSILYASYGAGFAAFVYLLYSRNGMPIP</sequence>
<keyword evidence="16" id="KW-1185">Reference proteome</keyword>
<reference evidence="15" key="2">
    <citation type="submission" date="2022-06" db="UniProtKB">
        <authorList>
            <consortium name="EnsemblMetazoa"/>
        </authorList>
    </citation>
    <scope>IDENTIFICATION</scope>
    <source>
        <strain evidence="15">DF5081</strain>
    </source>
</reference>
<dbReference type="GO" id="GO:0005789">
    <property type="term" value="C:endoplasmic reticulum membrane"/>
    <property type="evidence" value="ECO:0007669"/>
    <property type="project" value="UniProtKB-SubCell"/>
</dbReference>
<evidence type="ECO:0000256" key="9">
    <source>
        <dbReference type="ARBA" id="ARBA00032607"/>
    </source>
</evidence>
<protein>
    <recommendedName>
        <fullName evidence="12">CAAX prenyl protease 2</fullName>
        <ecNumber evidence="11">3.4.26.1</ecNumber>
    </recommendedName>
    <alternativeName>
        <fullName evidence="9">Farnesylated proteins-converting enzyme 2</fullName>
    </alternativeName>
</protein>
<evidence type="ECO:0000256" key="8">
    <source>
        <dbReference type="ARBA" id="ARBA00023136"/>
    </source>
</evidence>
<dbReference type="GO" id="GO:0004222">
    <property type="term" value="F:metalloendopeptidase activity"/>
    <property type="evidence" value="ECO:0007669"/>
    <property type="project" value="InterPro"/>
</dbReference>
<evidence type="ECO:0000313" key="16">
    <source>
        <dbReference type="Proteomes" id="UP000005237"/>
    </source>
</evidence>